<reference evidence="2" key="1">
    <citation type="journal article" date="2019" name="Int. J. Syst. Evol. Microbiol.">
        <title>The Global Catalogue of Microorganisms (GCM) 10K type strain sequencing project: providing services to taxonomists for standard genome sequencing and annotation.</title>
        <authorList>
            <consortium name="The Broad Institute Genomics Platform"/>
            <consortium name="The Broad Institute Genome Sequencing Center for Infectious Disease"/>
            <person name="Wu L."/>
            <person name="Ma J."/>
        </authorList>
    </citation>
    <scope>NUCLEOTIDE SEQUENCE [LARGE SCALE GENOMIC DNA]</scope>
    <source>
        <strain evidence="2">CGMCC 1.15643</strain>
    </source>
</reference>
<sequence>MTGLPQPALVMMSPAMRAKHRARAQRDIARYLCGVKWTDGFCLGDAEGCKCQQAAQAILAGLERVGVIPVWEYDAELRRLLACRFPLEPAEGFGR</sequence>
<gene>
    <name evidence="1" type="ORF">ACFPK2_00575</name>
</gene>
<dbReference type="EMBL" id="JBHSLI010000001">
    <property type="protein sequence ID" value="MFC5291481.1"/>
    <property type="molecule type" value="Genomic_DNA"/>
</dbReference>
<dbReference type="RefSeq" id="WP_260349706.1">
    <property type="nucleotide sequence ID" value="NZ_JAOAOS010000026.1"/>
</dbReference>
<evidence type="ECO:0000313" key="2">
    <source>
        <dbReference type="Proteomes" id="UP001595976"/>
    </source>
</evidence>
<comment type="caution">
    <text evidence="1">The sequence shown here is derived from an EMBL/GenBank/DDBJ whole genome shotgun (WGS) entry which is preliminary data.</text>
</comment>
<name>A0ABW0EZ72_9HYPH</name>
<dbReference type="Proteomes" id="UP001595976">
    <property type="component" value="Unassembled WGS sequence"/>
</dbReference>
<organism evidence="1 2">
    <name type="scientific">Bosea minatitlanensis</name>
    <dbReference type="NCBI Taxonomy" id="128782"/>
    <lineage>
        <taxon>Bacteria</taxon>
        <taxon>Pseudomonadati</taxon>
        <taxon>Pseudomonadota</taxon>
        <taxon>Alphaproteobacteria</taxon>
        <taxon>Hyphomicrobiales</taxon>
        <taxon>Boseaceae</taxon>
        <taxon>Bosea</taxon>
    </lineage>
</organism>
<accession>A0ABW0EZ72</accession>
<evidence type="ECO:0000313" key="1">
    <source>
        <dbReference type="EMBL" id="MFC5291481.1"/>
    </source>
</evidence>
<proteinExistence type="predicted"/>
<protein>
    <submittedName>
        <fullName evidence="1">Uncharacterized protein</fullName>
    </submittedName>
</protein>
<keyword evidence="2" id="KW-1185">Reference proteome</keyword>